<keyword evidence="4" id="KW-1185">Reference proteome</keyword>
<dbReference type="Pfam" id="PF13561">
    <property type="entry name" value="adh_short_C2"/>
    <property type="match status" value="1"/>
</dbReference>
<comment type="similarity">
    <text evidence="1">Belongs to the short-chain dehydrogenases/reductases (SDR) family.</text>
</comment>
<dbReference type="Proteomes" id="UP000730591">
    <property type="component" value="Unassembled WGS sequence"/>
</dbReference>
<dbReference type="PANTHER" id="PTHR42760">
    <property type="entry name" value="SHORT-CHAIN DEHYDROGENASES/REDUCTASES FAMILY MEMBER"/>
    <property type="match status" value="1"/>
</dbReference>
<dbReference type="Gene3D" id="3.40.50.720">
    <property type="entry name" value="NAD(P)-binding Rossmann-like Domain"/>
    <property type="match status" value="1"/>
</dbReference>
<evidence type="ECO:0000313" key="3">
    <source>
        <dbReference type="EMBL" id="NJP51188.1"/>
    </source>
</evidence>
<dbReference type="PRINTS" id="PR00081">
    <property type="entry name" value="GDHRDH"/>
</dbReference>
<evidence type="ECO:0000256" key="1">
    <source>
        <dbReference type="ARBA" id="ARBA00006484"/>
    </source>
</evidence>
<protein>
    <submittedName>
        <fullName evidence="3">SDR family oxidoreductase</fullName>
    </submittedName>
</protein>
<sequence length="252" mass="26306">MRLDGRIAVVTGGTRGLGRAITEAYLAEGASVVAAARNPYDIKELADEYGDRLLYQPVDVTHERSVQELMDAAVAAYGGIDILVNNAGVSRDGKIARLSVADWNTTLATNLTGVFLCTRAAIGPMTARDRAEGQSGHIINVSSCVAGRAAAGAAAYSASKAAVEMFTRTSAVELAPRGIRVNCLSPGYIDEGMGKELAANERAWEAYRGRLLAGRLGRPEEVGAAAVFLASDDGSYVNGSVVEVNGGLNWAA</sequence>
<feature type="domain" description="Ketoreductase" evidence="2">
    <location>
        <begin position="6"/>
        <end position="192"/>
    </location>
</feature>
<dbReference type="RefSeq" id="WP_167995000.1">
    <property type="nucleotide sequence ID" value="NZ_JAATEM010000015.1"/>
</dbReference>
<dbReference type="EMBL" id="JAATEM010000015">
    <property type="protein sequence ID" value="NJP51188.1"/>
    <property type="molecule type" value="Genomic_DNA"/>
</dbReference>
<dbReference type="PRINTS" id="PR00080">
    <property type="entry name" value="SDRFAMILY"/>
</dbReference>
<comment type="caution">
    <text evidence="3">The sequence shown here is derived from an EMBL/GenBank/DDBJ whole genome shotgun (WGS) entry which is preliminary data.</text>
</comment>
<gene>
    <name evidence="3" type="ORF">HCJ93_14165</name>
</gene>
<dbReference type="SUPFAM" id="SSF51735">
    <property type="entry name" value="NAD(P)-binding Rossmann-fold domains"/>
    <property type="match status" value="1"/>
</dbReference>
<evidence type="ECO:0000313" key="4">
    <source>
        <dbReference type="Proteomes" id="UP000730591"/>
    </source>
</evidence>
<dbReference type="InterPro" id="IPR036291">
    <property type="entry name" value="NAD(P)-bd_dom_sf"/>
</dbReference>
<name>A0ABX1ACH0_9ACTN</name>
<reference evidence="3 4" key="1">
    <citation type="submission" date="2020-03" db="EMBL/GenBank/DDBJ databases">
        <title>WGS of actinomycetes isolated from Thailand.</title>
        <authorList>
            <person name="Thawai C."/>
        </authorList>
    </citation>
    <scope>NUCLEOTIDE SEQUENCE [LARGE SCALE GENOMIC DNA]</scope>
    <source>
        <strain evidence="3 4">SBST2-5</strain>
    </source>
</reference>
<dbReference type="InterPro" id="IPR002347">
    <property type="entry name" value="SDR_fam"/>
</dbReference>
<accession>A0ABX1ACH0</accession>
<dbReference type="InterPro" id="IPR057326">
    <property type="entry name" value="KR_dom"/>
</dbReference>
<proteinExistence type="inferred from homology"/>
<evidence type="ECO:0000259" key="2">
    <source>
        <dbReference type="SMART" id="SM00822"/>
    </source>
</evidence>
<dbReference type="PANTHER" id="PTHR42760:SF40">
    <property type="entry name" value="3-OXOACYL-[ACYL-CARRIER-PROTEIN] REDUCTASE, CHLOROPLASTIC"/>
    <property type="match status" value="1"/>
</dbReference>
<dbReference type="SMART" id="SM00822">
    <property type="entry name" value="PKS_KR"/>
    <property type="match status" value="1"/>
</dbReference>
<organism evidence="3 4">
    <name type="scientific">Streptomyces composti</name>
    <dbReference type="NCBI Taxonomy" id="2720025"/>
    <lineage>
        <taxon>Bacteria</taxon>
        <taxon>Bacillati</taxon>
        <taxon>Actinomycetota</taxon>
        <taxon>Actinomycetes</taxon>
        <taxon>Kitasatosporales</taxon>
        <taxon>Streptomycetaceae</taxon>
        <taxon>Streptomyces</taxon>
    </lineage>
</organism>